<keyword evidence="3" id="KW-1185">Reference proteome</keyword>
<name>A0AAW0E7Y5_9AGAR</name>
<evidence type="ECO:0000256" key="1">
    <source>
        <dbReference type="SAM" id="MobiDB-lite"/>
    </source>
</evidence>
<dbReference type="AlphaFoldDB" id="A0AAW0E7Y5"/>
<feature type="region of interest" description="Disordered" evidence="1">
    <location>
        <begin position="151"/>
        <end position="260"/>
    </location>
</feature>
<proteinExistence type="predicted"/>
<reference evidence="2 3" key="1">
    <citation type="submission" date="2024-01" db="EMBL/GenBank/DDBJ databases">
        <title>A draft genome for a cacao thread blight-causing isolate of Paramarasmius palmivorus.</title>
        <authorList>
            <person name="Baruah I.K."/>
            <person name="Bukari Y."/>
            <person name="Amoako-Attah I."/>
            <person name="Meinhardt L.W."/>
            <person name="Bailey B.A."/>
            <person name="Cohen S.P."/>
        </authorList>
    </citation>
    <scope>NUCLEOTIDE SEQUENCE [LARGE SCALE GENOMIC DNA]</scope>
    <source>
        <strain evidence="2 3">GH-12</strain>
    </source>
</reference>
<evidence type="ECO:0000313" key="3">
    <source>
        <dbReference type="Proteomes" id="UP001383192"/>
    </source>
</evidence>
<organism evidence="2 3">
    <name type="scientific">Paramarasmius palmivorus</name>
    <dbReference type="NCBI Taxonomy" id="297713"/>
    <lineage>
        <taxon>Eukaryota</taxon>
        <taxon>Fungi</taxon>
        <taxon>Dikarya</taxon>
        <taxon>Basidiomycota</taxon>
        <taxon>Agaricomycotina</taxon>
        <taxon>Agaricomycetes</taxon>
        <taxon>Agaricomycetidae</taxon>
        <taxon>Agaricales</taxon>
        <taxon>Marasmiineae</taxon>
        <taxon>Marasmiaceae</taxon>
        <taxon>Paramarasmius</taxon>
    </lineage>
</organism>
<dbReference type="EMBL" id="JAYKXP010000003">
    <property type="protein sequence ID" value="KAK7060356.1"/>
    <property type="molecule type" value="Genomic_DNA"/>
</dbReference>
<feature type="compositionally biased region" description="Pro residues" evidence="1">
    <location>
        <begin position="369"/>
        <end position="378"/>
    </location>
</feature>
<feature type="compositionally biased region" description="Low complexity" evidence="1">
    <location>
        <begin position="194"/>
        <end position="210"/>
    </location>
</feature>
<comment type="caution">
    <text evidence="2">The sequence shown here is derived from an EMBL/GenBank/DDBJ whole genome shotgun (WGS) entry which is preliminary data.</text>
</comment>
<dbReference type="Proteomes" id="UP001383192">
    <property type="component" value="Unassembled WGS sequence"/>
</dbReference>
<gene>
    <name evidence="2" type="ORF">VNI00_001121</name>
</gene>
<evidence type="ECO:0000313" key="2">
    <source>
        <dbReference type="EMBL" id="KAK7060356.1"/>
    </source>
</evidence>
<sequence>MGKCSGAISRSGLEKNDPKISYERFVEDLDVGDSFTVSVIDCLVKEVADRRSRPEGDRRIIAERTVKSLRTLIAASRVASAERGTRRAHTRRFGLSDFLSSHHDENSQDDDEEEFNAMLEPPAVSVVEGTRLSSAELFNYNGPTIPPFLRQSSPIPISSTEDDSPPSFVAGASPARIIPTSSTSRRAVPIPYWSRQPTTRRPSRLSPRQSDFSEFASRRRRDIRDSIASRLAMEEPSSSATRSRGDGGNAPRRRFFPTPSFSYRRYESGHPWSDGDSEGEFGFVTLLGEDGPFVPSEDMTNGEHTVPSLGHRLSRSGLRAPESMLSRHASPVYPTYLPPDGELDASSPPPVEETPREVTQPNRSTAYPTPGPGDPETP</sequence>
<feature type="region of interest" description="Disordered" evidence="1">
    <location>
        <begin position="298"/>
        <end position="378"/>
    </location>
</feature>
<protein>
    <submittedName>
        <fullName evidence="2">Uncharacterized protein</fullName>
    </submittedName>
</protein>
<accession>A0AAW0E7Y5</accession>